<evidence type="ECO:0000313" key="4">
    <source>
        <dbReference type="EMBL" id="RGM39490.1"/>
    </source>
</evidence>
<dbReference type="Proteomes" id="UP000285750">
    <property type="component" value="Unassembled WGS sequence"/>
</dbReference>
<reference evidence="7 8" key="1">
    <citation type="submission" date="2018-08" db="EMBL/GenBank/DDBJ databases">
        <title>A genome reference for cultivated species of the human gut microbiota.</title>
        <authorList>
            <person name="Zou Y."/>
            <person name="Xue W."/>
            <person name="Luo G."/>
        </authorList>
    </citation>
    <scope>NUCLEOTIDE SEQUENCE [LARGE SCALE GENOMIC DNA]</scope>
    <source>
        <strain evidence="5 10">AF24-16AC</strain>
        <strain evidence="6 9">AF31-28B-AC</strain>
        <strain evidence="4 7">OM08-14</strain>
        <strain evidence="3 8">TF10-3AC</strain>
    </source>
</reference>
<evidence type="ECO:0000313" key="9">
    <source>
        <dbReference type="Proteomes" id="UP000285109"/>
    </source>
</evidence>
<evidence type="ECO:0000313" key="8">
    <source>
        <dbReference type="Proteomes" id="UP000260862"/>
    </source>
</evidence>
<feature type="chain" id="PRO_5041810613" evidence="1">
    <location>
        <begin position="21"/>
        <end position="271"/>
    </location>
</feature>
<dbReference type="Proteomes" id="UP000260780">
    <property type="component" value="Unassembled WGS sequence"/>
</dbReference>
<proteinExistence type="predicted"/>
<protein>
    <submittedName>
        <fullName evidence="4">DUF3108 domain-containing protein</fullName>
    </submittedName>
</protein>
<organism evidence="4 7">
    <name type="scientific">Phocaeicola plebeius</name>
    <dbReference type="NCBI Taxonomy" id="310297"/>
    <lineage>
        <taxon>Bacteria</taxon>
        <taxon>Pseudomonadati</taxon>
        <taxon>Bacteroidota</taxon>
        <taxon>Bacteroidia</taxon>
        <taxon>Bacteroidales</taxon>
        <taxon>Bacteroidaceae</taxon>
        <taxon>Phocaeicola</taxon>
    </lineage>
</organism>
<evidence type="ECO:0000313" key="5">
    <source>
        <dbReference type="EMBL" id="RGS06477.1"/>
    </source>
</evidence>
<comment type="caution">
    <text evidence="4">The sequence shown here is derived from an EMBL/GenBank/DDBJ whole genome shotgun (WGS) entry which is preliminary data.</text>
</comment>
<evidence type="ECO:0000313" key="6">
    <source>
        <dbReference type="EMBL" id="RHM97313.1"/>
    </source>
</evidence>
<dbReference type="AlphaFoldDB" id="A0A3E4WBF2"/>
<dbReference type="Proteomes" id="UP000722357">
    <property type="component" value="Unassembled WGS sequence"/>
</dbReference>
<keyword evidence="8" id="KW-1185">Reference proteome</keyword>
<dbReference type="EMBL" id="QSTF01000020">
    <property type="protein sequence ID" value="RGM39490.1"/>
    <property type="molecule type" value="Genomic_DNA"/>
</dbReference>
<accession>A0A3E4WBF2</accession>
<dbReference type="EMBL" id="DYWE01000031">
    <property type="protein sequence ID" value="HJF80522.1"/>
    <property type="molecule type" value="Genomic_DNA"/>
</dbReference>
<name>A0A3E4WBF2_9BACT</name>
<evidence type="ECO:0000313" key="3">
    <source>
        <dbReference type="EMBL" id="RGK57383.1"/>
    </source>
</evidence>
<evidence type="ECO:0000256" key="1">
    <source>
        <dbReference type="SAM" id="SignalP"/>
    </source>
</evidence>
<evidence type="ECO:0000313" key="10">
    <source>
        <dbReference type="Proteomes" id="UP000285750"/>
    </source>
</evidence>
<evidence type="ECO:0000313" key="2">
    <source>
        <dbReference type="EMBL" id="HJF80522.1"/>
    </source>
</evidence>
<reference evidence="2" key="2">
    <citation type="journal article" date="2021" name="PeerJ">
        <title>Extensive microbial diversity within the chicken gut microbiome revealed by metagenomics and culture.</title>
        <authorList>
            <person name="Gilroy R."/>
            <person name="Ravi A."/>
            <person name="Getino M."/>
            <person name="Pursley I."/>
            <person name="Horton D.L."/>
            <person name="Alikhan N.F."/>
            <person name="Baker D."/>
            <person name="Gharbi K."/>
            <person name="Hall N."/>
            <person name="Watson M."/>
            <person name="Adriaenssens E.M."/>
            <person name="Foster-Nyarko E."/>
            <person name="Jarju S."/>
            <person name="Secka A."/>
            <person name="Antonio M."/>
            <person name="Oren A."/>
            <person name="Chaudhuri R.R."/>
            <person name="La Ragione R."/>
            <person name="Hildebrand F."/>
            <person name="Pallen M.J."/>
        </authorList>
    </citation>
    <scope>NUCLEOTIDE SEQUENCE</scope>
    <source>
        <strain evidence="2">9794</strain>
    </source>
</reference>
<dbReference type="RefSeq" id="WP_022052977.1">
    <property type="nucleotide sequence ID" value="NZ_CABOGR010000005.1"/>
</dbReference>
<reference evidence="2" key="3">
    <citation type="submission" date="2021-09" db="EMBL/GenBank/DDBJ databases">
        <authorList>
            <person name="Gilroy R."/>
        </authorList>
    </citation>
    <scope>NUCLEOTIDE SEQUENCE</scope>
    <source>
        <strain evidence="2">9794</strain>
    </source>
</reference>
<dbReference type="EMBL" id="QSQT01000005">
    <property type="protein sequence ID" value="RGK57383.1"/>
    <property type="molecule type" value="Genomic_DNA"/>
</dbReference>
<dbReference type="InterPro" id="IPR021457">
    <property type="entry name" value="DUF3108"/>
</dbReference>
<evidence type="ECO:0000313" key="7">
    <source>
        <dbReference type="Proteomes" id="UP000260780"/>
    </source>
</evidence>
<keyword evidence="1" id="KW-0732">Signal</keyword>
<gene>
    <name evidence="5" type="ORF">DWY14_10450</name>
    <name evidence="6" type="ORF">DWZ34_07470</name>
    <name evidence="4" type="ORF">DXC17_08780</name>
    <name evidence="3" type="ORF">DXD04_03995</name>
    <name evidence="2" type="ORF">K8V40_02560</name>
</gene>
<dbReference type="STRING" id="310297.BHV76_01505"/>
<dbReference type="Pfam" id="PF11306">
    <property type="entry name" value="DUF3108"/>
    <property type="match status" value="1"/>
</dbReference>
<feature type="signal peptide" evidence="1">
    <location>
        <begin position="1"/>
        <end position="20"/>
    </location>
</feature>
<sequence length="271" mass="31381">MIRKLILCLFLLVGGMAASAQCGAVNDAIKPGETLSYELKFNWKFVWINAGWAKMTVNETTYNGRPCLKTDLQSYTNKKIDFFFKMRDTLTCITSQDLVPLYFRKGAEEGKRYTVDEVKFSYQNGKCIVDQQRTLRGNTDKHHDEMPVCVYDMLSILLQARSYDPTEYKPGQKILFSMATGRAVEKQTLIYRRKENYKAENGVTYRCLVFSLVEYVGEEKKEKEVITFYITDDRNHLPVRLDMYLNFGSAKAFLTDIKGNRHPLTSIVKER</sequence>
<dbReference type="EMBL" id="QRQK01000012">
    <property type="protein sequence ID" value="RHM97313.1"/>
    <property type="molecule type" value="Genomic_DNA"/>
</dbReference>
<dbReference type="Proteomes" id="UP000285109">
    <property type="component" value="Unassembled WGS sequence"/>
</dbReference>
<dbReference type="Proteomes" id="UP000260862">
    <property type="component" value="Unassembled WGS sequence"/>
</dbReference>
<dbReference type="EMBL" id="QRUY01000022">
    <property type="protein sequence ID" value="RGS06477.1"/>
    <property type="molecule type" value="Genomic_DNA"/>
</dbReference>